<gene>
    <name evidence="9" type="ORF">N0B31_12865</name>
</gene>
<keyword evidence="3" id="KW-1003">Cell membrane</keyword>
<protein>
    <submittedName>
        <fullName evidence="9">ABC transporter permease</fullName>
    </submittedName>
</protein>
<dbReference type="SUPFAM" id="SSF161098">
    <property type="entry name" value="MetI-like"/>
    <property type="match status" value="1"/>
</dbReference>
<sequence>MSRWRYFARRVILAIPVLLFSTSLTFLIIRAGPIDPVSAVVGLNPDPSFRIAVAESIGIIEANCVEPGQPEAAFQACRVPLWQQYIDFMTGLFRFELGQSYNISRGTPVAELIATRAPVTIWLGFWSVLVAIFIGIPLGFYAGLHPNTLSDYTASFGGIVWRAMPNFWLGIIIVALLVNSETLTQEYLGFAFDWSTWIFETKVTTAPPLENLGDPAELGAAIKQILPAALVLGSASMGNEMRIGRTAVLETINSNYVETARAKGLGPRSIVWKHVFRNALIPLVPIITAEAFLLLGGSVIVERVFGINGMGELFLTSVLQGDLPVAGSLIFIFILITLSINILQDFLYTVIDPRIGYE</sequence>
<keyword evidence="6 7" id="KW-0472">Membrane</keyword>
<dbReference type="PANTHER" id="PTHR43163:SF6">
    <property type="entry name" value="DIPEPTIDE TRANSPORT SYSTEM PERMEASE PROTEIN DPPB-RELATED"/>
    <property type="match status" value="1"/>
</dbReference>
<proteinExistence type="inferred from homology"/>
<dbReference type="AlphaFoldDB" id="A0A9E7U3A7"/>
<evidence type="ECO:0000313" key="10">
    <source>
        <dbReference type="Proteomes" id="UP001057580"/>
    </source>
</evidence>
<keyword evidence="2 7" id="KW-0813">Transport</keyword>
<dbReference type="RefSeq" id="WP_260592035.1">
    <property type="nucleotide sequence ID" value="NZ_CP104003.1"/>
</dbReference>
<organism evidence="9 10">
    <name type="scientific">Salinirubellus salinus</name>
    <dbReference type="NCBI Taxonomy" id="1364945"/>
    <lineage>
        <taxon>Archaea</taxon>
        <taxon>Methanobacteriati</taxon>
        <taxon>Methanobacteriota</taxon>
        <taxon>Stenosarchaea group</taxon>
        <taxon>Halobacteria</taxon>
        <taxon>Halobacteriales</taxon>
        <taxon>Natronomonadaceae</taxon>
        <taxon>Salinirubellus</taxon>
    </lineage>
</organism>
<evidence type="ECO:0000256" key="6">
    <source>
        <dbReference type="ARBA" id="ARBA00023136"/>
    </source>
</evidence>
<dbReference type="EMBL" id="CP104003">
    <property type="protein sequence ID" value="UWM53040.1"/>
    <property type="molecule type" value="Genomic_DNA"/>
</dbReference>
<evidence type="ECO:0000256" key="7">
    <source>
        <dbReference type="RuleBase" id="RU363032"/>
    </source>
</evidence>
<feature type="transmembrane region" description="Helical" evidence="7">
    <location>
        <begin position="159"/>
        <end position="178"/>
    </location>
</feature>
<name>A0A9E7U3A7_9EURY</name>
<dbReference type="PANTHER" id="PTHR43163">
    <property type="entry name" value="DIPEPTIDE TRANSPORT SYSTEM PERMEASE PROTEIN DPPB-RELATED"/>
    <property type="match status" value="1"/>
</dbReference>
<reference evidence="9" key="1">
    <citation type="submission" date="2022-09" db="EMBL/GenBank/DDBJ databases">
        <title>Diverse halophilic archaea isolated from saline environments.</title>
        <authorList>
            <person name="Cui H.-L."/>
        </authorList>
    </citation>
    <scope>NUCLEOTIDE SEQUENCE</scope>
    <source>
        <strain evidence="9">ZS-35-S2</strain>
    </source>
</reference>
<evidence type="ECO:0000256" key="4">
    <source>
        <dbReference type="ARBA" id="ARBA00022692"/>
    </source>
</evidence>
<accession>A0A9E7U3A7</accession>
<dbReference type="InterPro" id="IPR035906">
    <property type="entry name" value="MetI-like_sf"/>
</dbReference>
<evidence type="ECO:0000256" key="5">
    <source>
        <dbReference type="ARBA" id="ARBA00022989"/>
    </source>
</evidence>
<comment type="similarity">
    <text evidence="7">Belongs to the binding-protein-dependent transport system permease family.</text>
</comment>
<keyword evidence="10" id="KW-1185">Reference proteome</keyword>
<evidence type="ECO:0000313" key="9">
    <source>
        <dbReference type="EMBL" id="UWM53040.1"/>
    </source>
</evidence>
<evidence type="ECO:0000259" key="8">
    <source>
        <dbReference type="PROSITE" id="PS50928"/>
    </source>
</evidence>
<dbReference type="CDD" id="cd06261">
    <property type="entry name" value="TM_PBP2"/>
    <property type="match status" value="1"/>
</dbReference>
<dbReference type="InterPro" id="IPR000515">
    <property type="entry name" value="MetI-like"/>
</dbReference>
<feature type="transmembrane region" description="Helical" evidence="7">
    <location>
        <begin position="121"/>
        <end position="144"/>
    </location>
</feature>
<evidence type="ECO:0000256" key="3">
    <source>
        <dbReference type="ARBA" id="ARBA00022475"/>
    </source>
</evidence>
<dbReference type="KEGG" id="ssai:N0B31_12865"/>
<dbReference type="GO" id="GO:0005886">
    <property type="term" value="C:plasma membrane"/>
    <property type="evidence" value="ECO:0007669"/>
    <property type="project" value="UniProtKB-SubCell"/>
</dbReference>
<dbReference type="Gene3D" id="1.10.3720.10">
    <property type="entry name" value="MetI-like"/>
    <property type="match status" value="1"/>
</dbReference>
<dbReference type="Proteomes" id="UP001057580">
    <property type="component" value="Chromosome"/>
</dbReference>
<keyword evidence="5 7" id="KW-1133">Transmembrane helix</keyword>
<dbReference type="GeneID" id="74943329"/>
<feature type="transmembrane region" description="Helical" evidence="7">
    <location>
        <begin position="279"/>
        <end position="305"/>
    </location>
</feature>
<feature type="transmembrane region" description="Helical" evidence="7">
    <location>
        <begin position="325"/>
        <end position="343"/>
    </location>
</feature>
<evidence type="ECO:0000256" key="1">
    <source>
        <dbReference type="ARBA" id="ARBA00004651"/>
    </source>
</evidence>
<comment type="subcellular location">
    <subcellularLocation>
        <location evidence="1 7">Cell membrane</location>
        <topology evidence="1 7">Multi-pass membrane protein</topology>
    </subcellularLocation>
</comment>
<dbReference type="Pfam" id="PF00528">
    <property type="entry name" value="BPD_transp_1"/>
    <property type="match status" value="1"/>
</dbReference>
<dbReference type="GO" id="GO:0055085">
    <property type="term" value="P:transmembrane transport"/>
    <property type="evidence" value="ECO:0007669"/>
    <property type="project" value="InterPro"/>
</dbReference>
<evidence type="ECO:0000256" key="2">
    <source>
        <dbReference type="ARBA" id="ARBA00022448"/>
    </source>
</evidence>
<keyword evidence="4 7" id="KW-0812">Transmembrane</keyword>
<dbReference type="PROSITE" id="PS50928">
    <property type="entry name" value="ABC_TM1"/>
    <property type="match status" value="1"/>
</dbReference>
<feature type="domain" description="ABC transmembrane type-1" evidence="8">
    <location>
        <begin position="117"/>
        <end position="344"/>
    </location>
</feature>